<dbReference type="EMBL" id="QGNW01000069">
    <property type="protein sequence ID" value="RVX02703.1"/>
    <property type="molecule type" value="Genomic_DNA"/>
</dbReference>
<organism evidence="2 3">
    <name type="scientific">Vitis vinifera</name>
    <name type="common">Grape</name>
    <dbReference type="NCBI Taxonomy" id="29760"/>
    <lineage>
        <taxon>Eukaryota</taxon>
        <taxon>Viridiplantae</taxon>
        <taxon>Streptophyta</taxon>
        <taxon>Embryophyta</taxon>
        <taxon>Tracheophyta</taxon>
        <taxon>Spermatophyta</taxon>
        <taxon>Magnoliopsida</taxon>
        <taxon>eudicotyledons</taxon>
        <taxon>Gunneridae</taxon>
        <taxon>Pentapetalae</taxon>
        <taxon>rosids</taxon>
        <taxon>Vitales</taxon>
        <taxon>Vitaceae</taxon>
        <taxon>Viteae</taxon>
        <taxon>Vitis</taxon>
    </lineage>
</organism>
<feature type="region of interest" description="Disordered" evidence="1">
    <location>
        <begin position="120"/>
        <end position="177"/>
    </location>
</feature>
<dbReference type="AlphaFoldDB" id="A0A438J169"/>
<reference evidence="2 3" key="1">
    <citation type="journal article" date="2018" name="PLoS Genet.">
        <title>Population sequencing reveals clonal diversity and ancestral inbreeding in the grapevine cultivar Chardonnay.</title>
        <authorList>
            <person name="Roach M.J."/>
            <person name="Johnson D.L."/>
            <person name="Bohlmann J."/>
            <person name="van Vuuren H.J."/>
            <person name="Jones S.J."/>
            <person name="Pretorius I.S."/>
            <person name="Schmidt S.A."/>
            <person name="Borneman A.R."/>
        </authorList>
    </citation>
    <scope>NUCLEOTIDE SEQUENCE [LARGE SCALE GENOMIC DNA]</scope>
    <source>
        <strain evidence="3">cv. Chardonnay</strain>
        <tissue evidence="2">Leaf</tissue>
    </source>
</reference>
<gene>
    <name evidence="2" type="primary">BA13_1</name>
    <name evidence="2" type="ORF">CK203_016537</name>
</gene>
<dbReference type="Proteomes" id="UP000288805">
    <property type="component" value="Unassembled WGS sequence"/>
</dbReference>
<evidence type="ECO:0000313" key="3">
    <source>
        <dbReference type="Proteomes" id="UP000288805"/>
    </source>
</evidence>
<proteinExistence type="predicted"/>
<evidence type="ECO:0000313" key="2">
    <source>
        <dbReference type="EMBL" id="RVX02703.1"/>
    </source>
</evidence>
<sequence>MDPGVNRYILLNEGKGLVPGYPPSMRNIIGNKNIAAVHGATHKYIRGSLLSLIGPPVIKDHLLQQVDGLMRSFLHNWCRDPSLWETRGTHLTVTRGTHHHPDHHHPDSPKDIHKAVLLSRPPQGKAKDVSASPDSRKNKRRWQSMEIRTTFIMHPLHNTSDNQHVSSGYNRPDDQLK</sequence>
<name>A0A438J169_VITVI</name>
<protein>
    <submittedName>
        <fullName evidence="2">Cytochrome P450 85A</fullName>
    </submittedName>
</protein>
<comment type="caution">
    <text evidence="2">The sequence shown here is derived from an EMBL/GenBank/DDBJ whole genome shotgun (WGS) entry which is preliminary data.</text>
</comment>
<evidence type="ECO:0000256" key="1">
    <source>
        <dbReference type="SAM" id="MobiDB-lite"/>
    </source>
</evidence>
<accession>A0A438J169</accession>
<feature type="compositionally biased region" description="Polar residues" evidence="1">
    <location>
        <begin position="157"/>
        <end position="169"/>
    </location>
</feature>